<reference evidence="3 4" key="1">
    <citation type="journal article" date="2018" name="Front. Microbiol.">
        <title>Prospects for Fungal Bioremediation of Acidic Radioactive Waste Sites: Characterization and Genome Sequence of Rhodotorula taiwanensis MD1149.</title>
        <authorList>
            <person name="Tkavc R."/>
            <person name="Matrosova V.Y."/>
            <person name="Grichenko O.E."/>
            <person name="Gostincar C."/>
            <person name="Volpe R.P."/>
            <person name="Klimenkova P."/>
            <person name="Gaidamakova E.K."/>
            <person name="Zhou C.E."/>
            <person name="Stewart B.J."/>
            <person name="Lyman M.G."/>
            <person name="Malfatti S.A."/>
            <person name="Rubinfeld B."/>
            <person name="Courtot M."/>
            <person name="Singh J."/>
            <person name="Dalgard C.L."/>
            <person name="Hamilton T."/>
            <person name="Frey K.G."/>
            <person name="Gunde-Cimerman N."/>
            <person name="Dugan L."/>
            <person name="Daly M.J."/>
        </authorList>
    </citation>
    <scope>NUCLEOTIDE SEQUENCE [LARGE SCALE GENOMIC DNA]</scope>
    <source>
        <strain evidence="3 4">MD1149</strain>
    </source>
</reference>
<keyword evidence="1" id="KW-0175">Coiled coil</keyword>
<proteinExistence type="predicted"/>
<dbReference type="Proteomes" id="UP000237144">
    <property type="component" value="Unassembled WGS sequence"/>
</dbReference>
<feature type="region of interest" description="Disordered" evidence="2">
    <location>
        <begin position="27"/>
        <end position="58"/>
    </location>
</feature>
<feature type="compositionally biased region" description="Low complexity" evidence="2">
    <location>
        <begin position="520"/>
        <end position="529"/>
    </location>
</feature>
<evidence type="ECO:0000313" key="3">
    <source>
        <dbReference type="EMBL" id="POY72224.1"/>
    </source>
</evidence>
<feature type="compositionally biased region" description="Basic and acidic residues" evidence="2">
    <location>
        <begin position="182"/>
        <end position="201"/>
    </location>
</feature>
<feature type="region of interest" description="Disordered" evidence="2">
    <location>
        <begin position="131"/>
        <end position="283"/>
    </location>
</feature>
<gene>
    <name evidence="3" type="ORF">BMF94_4730</name>
</gene>
<evidence type="ECO:0000256" key="1">
    <source>
        <dbReference type="SAM" id="Coils"/>
    </source>
</evidence>
<feature type="compositionally biased region" description="Polar residues" evidence="2">
    <location>
        <begin position="644"/>
        <end position="653"/>
    </location>
</feature>
<evidence type="ECO:0000313" key="4">
    <source>
        <dbReference type="Proteomes" id="UP000237144"/>
    </source>
</evidence>
<feature type="compositionally biased region" description="Polar residues" evidence="2">
    <location>
        <begin position="134"/>
        <end position="143"/>
    </location>
</feature>
<feature type="compositionally biased region" description="Polar residues" evidence="2">
    <location>
        <begin position="249"/>
        <end position="265"/>
    </location>
</feature>
<feature type="region of interest" description="Disordered" evidence="2">
    <location>
        <begin position="544"/>
        <end position="666"/>
    </location>
</feature>
<dbReference type="AlphaFoldDB" id="A0A2S5B613"/>
<feature type="coiled-coil region" evidence="1">
    <location>
        <begin position="291"/>
        <end position="364"/>
    </location>
</feature>
<dbReference type="STRING" id="741276.A0A2S5B613"/>
<keyword evidence="4" id="KW-1185">Reference proteome</keyword>
<name>A0A2S5B613_9BASI</name>
<protein>
    <submittedName>
        <fullName evidence="3">Uncharacterized protein</fullName>
    </submittedName>
</protein>
<feature type="region of interest" description="Disordered" evidence="2">
    <location>
        <begin position="478"/>
        <end position="529"/>
    </location>
</feature>
<accession>A0A2S5B613</accession>
<dbReference type="EMBL" id="PJQD01000055">
    <property type="protein sequence ID" value="POY72224.1"/>
    <property type="molecule type" value="Genomic_DNA"/>
</dbReference>
<comment type="caution">
    <text evidence="3">The sequence shown here is derived from an EMBL/GenBank/DDBJ whole genome shotgun (WGS) entry which is preliminary data.</text>
</comment>
<feature type="compositionally biased region" description="Basic residues" evidence="2">
    <location>
        <begin position="630"/>
        <end position="643"/>
    </location>
</feature>
<sequence>MTSRHSTPFPPDFEPVGIVGELAASFPAVPPRQPVDHRPPRGLPSLEQGSSAAIGPKAGARLLASQMAQRAMRKADNFAQFDDAEERAGEVDIRERVAVRTDGGLSTETGDTFLLDAIMRAPFAEQVTAKVSPVPSSTSSGQHSIPRVPVPRLSTSEVEIHSPVPLPPTTRRMSIYELTRQASEEEKVESPAEADKRKESLSRASGAGLGSPFAAITRAQPAESTTAEMLPTEPLRKQPSRRPPIAGFNRTTPASPEDPNSSTKRIVSHGSGRVRKLSSDSTGSVSKDLVLNQLSEAIKRERKKGEAYAREREQGEQELREIDRNLAVLREKYATILIQQEATIEGLQAELHDVETELDWANDLDEEVSRDLCLQESRGNRSLTGYIQSADRYLQLLSDSTAADSLRVRRHVVSSFDPTALGADNPEPVREPPVPTAAQPSVAVRKAAALFKRGLSLKRRVDTHVAAYDSVENIKLPKPSLPREYRRPTSPRQGLTTSSSTSATGDVPPPIRRPRKLSRSRASPAPVAPAMVEPAQYLAPELETPTHPASAAGPGKVPPPAPAPVFRSLSSAEPSPLDAKARPATTASPTRPKARRPPPVSGLTRSRPAEAPTSSDGEKGTNRSADVRVQPHRRTSLVRKRSNSFKQGVQSTMRILFPPHAPKLSKEEQRINNVREWMHADPPQHS</sequence>
<organism evidence="3 4">
    <name type="scientific">Rhodotorula taiwanensis</name>
    <dbReference type="NCBI Taxonomy" id="741276"/>
    <lineage>
        <taxon>Eukaryota</taxon>
        <taxon>Fungi</taxon>
        <taxon>Dikarya</taxon>
        <taxon>Basidiomycota</taxon>
        <taxon>Pucciniomycotina</taxon>
        <taxon>Microbotryomycetes</taxon>
        <taxon>Sporidiobolales</taxon>
        <taxon>Sporidiobolaceae</taxon>
        <taxon>Rhodotorula</taxon>
    </lineage>
</organism>
<dbReference type="OrthoDB" id="2529088at2759"/>
<evidence type="ECO:0000256" key="2">
    <source>
        <dbReference type="SAM" id="MobiDB-lite"/>
    </source>
</evidence>
<feature type="region of interest" description="Disordered" evidence="2">
    <location>
        <begin position="419"/>
        <end position="440"/>
    </location>
</feature>